<name>A0A250VPP7_STROL</name>
<evidence type="ECO:0000256" key="1">
    <source>
        <dbReference type="SAM" id="MobiDB-lite"/>
    </source>
</evidence>
<keyword evidence="4" id="KW-1185">Reference proteome</keyword>
<dbReference type="InterPro" id="IPR002931">
    <property type="entry name" value="Transglutaminase-like"/>
</dbReference>
<organism evidence="3 4">
    <name type="scientific">Streptomyces olivochromogenes</name>
    <dbReference type="NCBI Taxonomy" id="1963"/>
    <lineage>
        <taxon>Bacteria</taxon>
        <taxon>Bacillati</taxon>
        <taxon>Actinomycetota</taxon>
        <taxon>Actinomycetes</taxon>
        <taxon>Kitasatosporales</taxon>
        <taxon>Streptomycetaceae</taxon>
        <taxon>Streptomyces</taxon>
    </lineage>
</organism>
<dbReference type="EMBL" id="BDQI01000023">
    <property type="protein sequence ID" value="GAX56056.1"/>
    <property type="molecule type" value="Genomic_DNA"/>
</dbReference>
<dbReference type="InterPro" id="IPR038765">
    <property type="entry name" value="Papain-like_cys_pep_sf"/>
</dbReference>
<protein>
    <recommendedName>
        <fullName evidence="2">Transglutaminase-like domain-containing protein</fullName>
    </recommendedName>
</protein>
<dbReference type="SUPFAM" id="SSF54001">
    <property type="entry name" value="Cysteine proteinases"/>
    <property type="match status" value="1"/>
</dbReference>
<accession>A0A250VPP7</accession>
<proteinExistence type="predicted"/>
<comment type="caution">
    <text evidence="3">The sequence shown here is derived from an EMBL/GenBank/DDBJ whole genome shotgun (WGS) entry which is preliminary data.</text>
</comment>
<feature type="compositionally biased region" description="Polar residues" evidence="1">
    <location>
        <begin position="1"/>
        <end position="10"/>
    </location>
</feature>
<evidence type="ECO:0000259" key="2">
    <source>
        <dbReference type="Pfam" id="PF01841"/>
    </source>
</evidence>
<gene>
    <name evidence="3" type="ORF">SO3561_07623</name>
</gene>
<dbReference type="Gene3D" id="3.10.620.30">
    <property type="match status" value="1"/>
</dbReference>
<dbReference type="AlphaFoldDB" id="A0A250VPP7"/>
<feature type="region of interest" description="Disordered" evidence="1">
    <location>
        <begin position="1"/>
        <end position="21"/>
    </location>
</feature>
<sequence length="288" mass="32476">MDQYLKQTPYSDPGDALDLGGLPRDPGQLAHVVRDLIIHRGEGPRFDYAIPEERVHEDAESRYATEVLRILAERGDAPLTERRAPAERFVGTCRDFALLHCSLLRATGTAARLRCGFARYFDAYYADHWVTEYRLPDGSWRLADPQVHHEYDVGFDPMDVPRDQFLVATDAWRTCREGGADPRRFGVFDLNGIEGLSYHGLWFVRADVLRDLAALNGVELLPWDAWGPEILDDAALDADELALIDSVAAAGSEEELRRLYRDPRLTVPDEIVSYTTYGGVRKVTLGRT</sequence>
<reference evidence="4" key="1">
    <citation type="submission" date="2017-05" db="EMBL/GenBank/DDBJ databases">
        <title>Streptomyces olivochromogenes NBRC 3561 whole genome shotgun sequence.</title>
        <authorList>
            <person name="Dohra H."/>
            <person name="Kodani S."/>
        </authorList>
    </citation>
    <scope>NUCLEOTIDE SEQUENCE [LARGE SCALE GENOMIC DNA]</scope>
    <source>
        <strain evidence="4">NBRC 3561</strain>
    </source>
</reference>
<feature type="domain" description="Transglutaminase-like" evidence="2">
    <location>
        <begin position="87"/>
        <end position="145"/>
    </location>
</feature>
<evidence type="ECO:0000313" key="3">
    <source>
        <dbReference type="EMBL" id="GAX56056.1"/>
    </source>
</evidence>
<evidence type="ECO:0000313" key="4">
    <source>
        <dbReference type="Proteomes" id="UP000217446"/>
    </source>
</evidence>
<dbReference type="Proteomes" id="UP000217446">
    <property type="component" value="Unassembled WGS sequence"/>
</dbReference>
<dbReference type="Pfam" id="PF01841">
    <property type="entry name" value="Transglut_core"/>
    <property type="match status" value="1"/>
</dbReference>
<dbReference type="RefSeq" id="WP_067375824.1">
    <property type="nucleotide sequence ID" value="NZ_BDQI01000023.1"/>
</dbReference>
<dbReference type="STRING" id="1963.AQJ27_31225"/>